<dbReference type="AlphaFoldDB" id="A0A9Q0XSK6"/>
<feature type="region of interest" description="Disordered" evidence="1">
    <location>
        <begin position="281"/>
        <end position="321"/>
    </location>
</feature>
<dbReference type="OrthoDB" id="9028775at2759"/>
<dbReference type="PANTHER" id="PTHR46481">
    <property type="entry name" value="ZINC FINGER BED DOMAIN-CONTAINING PROTEIN 4"/>
    <property type="match status" value="1"/>
</dbReference>
<feature type="compositionally biased region" description="Basic and acidic residues" evidence="1">
    <location>
        <begin position="281"/>
        <end position="297"/>
    </location>
</feature>
<comment type="caution">
    <text evidence="2">The sequence shown here is derived from an EMBL/GenBank/DDBJ whole genome shotgun (WGS) entry which is preliminary data.</text>
</comment>
<dbReference type="SUPFAM" id="SSF140996">
    <property type="entry name" value="Hermes dimerisation domain"/>
    <property type="match status" value="1"/>
</dbReference>
<dbReference type="InterPro" id="IPR052035">
    <property type="entry name" value="ZnF_BED_domain_contain"/>
</dbReference>
<evidence type="ECO:0000256" key="1">
    <source>
        <dbReference type="SAM" id="MobiDB-lite"/>
    </source>
</evidence>
<feature type="compositionally biased region" description="Gly residues" evidence="1">
    <location>
        <begin position="302"/>
        <end position="311"/>
    </location>
</feature>
<organism evidence="2 3">
    <name type="scientific">Phrynocephalus forsythii</name>
    <dbReference type="NCBI Taxonomy" id="171643"/>
    <lineage>
        <taxon>Eukaryota</taxon>
        <taxon>Metazoa</taxon>
        <taxon>Chordata</taxon>
        <taxon>Craniata</taxon>
        <taxon>Vertebrata</taxon>
        <taxon>Euteleostomi</taxon>
        <taxon>Lepidosauria</taxon>
        <taxon>Squamata</taxon>
        <taxon>Bifurcata</taxon>
        <taxon>Unidentata</taxon>
        <taxon>Episquamata</taxon>
        <taxon>Toxicofera</taxon>
        <taxon>Iguania</taxon>
        <taxon>Acrodonta</taxon>
        <taxon>Agamidae</taxon>
        <taxon>Agaminae</taxon>
        <taxon>Phrynocephalus</taxon>
    </lineage>
</organism>
<dbReference type="SUPFAM" id="SSF53098">
    <property type="entry name" value="Ribonuclease H-like"/>
    <property type="match status" value="1"/>
</dbReference>
<name>A0A9Q0XSK6_9SAUR</name>
<accession>A0A9Q0XSK6</accession>
<sequence>MGKEDSRDSPAESGKRQATLQEVVPLCGSFVSQHNRAKAQETTTHVVGEMVAMNGLSLSFVESSGFRHLMKHVAPWYEPPSWRTFSRRVIPPLFESVRDMVRALLQAARGRKIHFTSDLWTGGHHGYLSLTAHWWQPKEVLDTRASQEQLQGEPQGSTPRGYRVVLLQAQSMEDSAKGIHIAEVLKTALREWGWGPEGQVNRGFIITDTGRNMINAVERAGFQGIMCTAHKLHLVVGDAIGLGASKDSWCEGTLETKALLDKCRKIVRHFSHSVKAFRMMSEKQADPGRDHPVELHLRNGQAPGGAEGSGGIRHVNHPSPA</sequence>
<protein>
    <submittedName>
        <fullName evidence="2">Uncharacterized protein</fullName>
    </submittedName>
</protein>
<dbReference type="Proteomes" id="UP001142489">
    <property type="component" value="Unassembled WGS sequence"/>
</dbReference>
<dbReference type="EMBL" id="JAPFRF010000008">
    <property type="protein sequence ID" value="KAJ7324562.1"/>
    <property type="molecule type" value="Genomic_DNA"/>
</dbReference>
<keyword evidence="3" id="KW-1185">Reference proteome</keyword>
<reference evidence="2" key="1">
    <citation type="journal article" date="2023" name="DNA Res.">
        <title>Chromosome-level genome assembly of Phrynocephalus forsythii using third-generation DNA sequencing and Hi-C analysis.</title>
        <authorList>
            <person name="Qi Y."/>
            <person name="Zhao W."/>
            <person name="Zhao Y."/>
            <person name="Niu C."/>
            <person name="Cao S."/>
            <person name="Zhang Y."/>
        </authorList>
    </citation>
    <scope>NUCLEOTIDE SEQUENCE</scope>
    <source>
        <tissue evidence="2">Muscle</tissue>
    </source>
</reference>
<proteinExistence type="predicted"/>
<dbReference type="PANTHER" id="PTHR46481:SF4">
    <property type="entry name" value="ZINC FINGER BED DOMAIN-CONTAINING PROTEIN 4"/>
    <property type="match status" value="1"/>
</dbReference>
<evidence type="ECO:0000313" key="2">
    <source>
        <dbReference type="EMBL" id="KAJ7324562.1"/>
    </source>
</evidence>
<evidence type="ECO:0000313" key="3">
    <source>
        <dbReference type="Proteomes" id="UP001142489"/>
    </source>
</evidence>
<gene>
    <name evidence="2" type="ORF">JRQ81_017582</name>
</gene>
<dbReference type="InterPro" id="IPR012337">
    <property type="entry name" value="RNaseH-like_sf"/>
</dbReference>